<dbReference type="InterPro" id="IPR029039">
    <property type="entry name" value="Flavoprotein-like_sf"/>
</dbReference>
<organism evidence="3 4">
    <name type="scientific">Porphyromonas loveana</name>
    <dbReference type="NCBI Taxonomy" id="1884669"/>
    <lineage>
        <taxon>Bacteria</taxon>
        <taxon>Pseudomonadati</taxon>
        <taxon>Bacteroidota</taxon>
        <taxon>Bacteroidia</taxon>
        <taxon>Bacteroidales</taxon>
        <taxon>Porphyromonadaceae</taxon>
        <taxon>Porphyromonas</taxon>
    </lineage>
</organism>
<dbReference type="AlphaFoldDB" id="A0A2U1FAW3"/>
<protein>
    <submittedName>
        <fullName evidence="3">Flavodoxin</fullName>
    </submittedName>
</protein>
<reference evidence="3 4" key="1">
    <citation type="submission" date="2018-04" db="EMBL/GenBank/DDBJ databases">
        <title>Genomic Encyclopedia of Type Strains, Phase IV (KMG-IV): sequencing the most valuable type-strain genomes for metagenomic binning, comparative biology and taxonomic classification.</title>
        <authorList>
            <person name="Goeker M."/>
        </authorList>
    </citation>
    <scope>NUCLEOTIDE SEQUENCE [LARGE SCALE GENOMIC DNA]</scope>
    <source>
        <strain evidence="3 4">DSM 28520</strain>
    </source>
</reference>
<dbReference type="EMBL" id="QEKY01000009">
    <property type="protein sequence ID" value="PVZ09306.1"/>
    <property type="molecule type" value="Genomic_DNA"/>
</dbReference>
<evidence type="ECO:0000313" key="4">
    <source>
        <dbReference type="Proteomes" id="UP000245462"/>
    </source>
</evidence>
<dbReference type="PANTHER" id="PTHR39201">
    <property type="entry name" value="EXPORTED PROTEIN-RELATED"/>
    <property type="match status" value="1"/>
</dbReference>
<dbReference type="GO" id="GO:0010181">
    <property type="term" value="F:FMN binding"/>
    <property type="evidence" value="ECO:0007669"/>
    <property type="project" value="InterPro"/>
</dbReference>
<sequence>MKIRTLVLAIMVALAATFVAEAQQKKADKVLIAYYSYRGGNTKAVAEYIQQATGGDLFRIETDHPYPQDYNALTEQASEELEKGVRPKLKRTVPNIADYNVIYIGSPNWWGTIAPVVMTFLEGHNFAGKTIIPFITHEGSRMGKSVNDIKKLAPKAKVLDGFAIRGRNAKNSSEDVEKELKALGQIP</sequence>
<comment type="caution">
    <text evidence="3">The sequence shown here is derived from an EMBL/GenBank/DDBJ whole genome shotgun (WGS) entry which is preliminary data.</text>
</comment>
<dbReference type="InterPro" id="IPR008254">
    <property type="entry name" value="Flavodoxin/NO_synth"/>
</dbReference>
<gene>
    <name evidence="3" type="ORF">C7382_10948</name>
</gene>
<keyword evidence="1" id="KW-0732">Signal</keyword>
<proteinExistence type="predicted"/>
<dbReference type="GeneID" id="94550936"/>
<dbReference type="Proteomes" id="UP000245462">
    <property type="component" value="Unassembled WGS sequence"/>
</dbReference>
<feature type="signal peptide" evidence="1">
    <location>
        <begin position="1"/>
        <end position="22"/>
    </location>
</feature>
<dbReference type="PANTHER" id="PTHR39201:SF1">
    <property type="entry name" value="FLAVODOXIN-LIKE DOMAIN-CONTAINING PROTEIN"/>
    <property type="match status" value="1"/>
</dbReference>
<name>A0A2U1FAW3_9PORP</name>
<dbReference type="OrthoDB" id="9806505at2"/>
<evidence type="ECO:0000313" key="3">
    <source>
        <dbReference type="EMBL" id="PVZ09306.1"/>
    </source>
</evidence>
<feature type="domain" description="Flavodoxin-like" evidence="2">
    <location>
        <begin position="29"/>
        <end position="172"/>
    </location>
</feature>
<dbReference type="RefSeq" id="WP_116679470.1">
    <property type="nucleotide sequence ID" value="NZ_JBHACE010000002.1"/>
</dbReference>
<accession>A0A2U1FAW3</accession>
<evidence type="ECO:0000259" key="2">
    <source>
        <dbReference type="Pfam" id="PF12682"/>
    </source>
</evidence>
<dbReference type="Pfam" id="PF12682">
    <property type="entry name" value="Flavodoxin_4"/>
    <property type="match status" value="1"/>
</dbReference>
<evidence type="ECO:0000256" key="1">
    <source>
        <dbReference type="SAM" id="SignalP"/>
    </source>
</evidence>
<dbReference type="SUPFAM" id="SSF52218">
    <property type="entry name" value="Flavoproteins"/>
    <property type="match status" value="1"/>
</dbReference>
<dbReference type="Gene3D" id="3.40.50.360">
    <property type="match status" value="1"/>
</dbReference>
<keyword evidence="4" id="KW-1185">Reference proteome</keyword>
<feature type="chain" id="PRO_5015637443" evidence="1">
    <location>
        <begin position="23"/>
        <end position="187"/>
    </location>
</feature>